<sequence length="99" mass="11743">MEYWDSRNPPPNLHIAIDDTFIHEWIEGYKADQAFSSIWADEKRELQNWKANGRFIKDERGLLYFVDPDYQPRLCVPKSHRNFVLREAHENPMESGHAG</sequence>
<dbReference type="OrthoDB" id="3245961at2759"/>
<dbReference type="HOGENOM" id="CLU_135406_1_0_1"/>
<evidence type="ECO:0000313" key="2">
    <source>
        <dbReference type="Proteomes" id="UP000054477"/>
    </source>
</evidence>
<reference evidence="2" key="2">
    <citation type="submission" date="2015-01" db="EMBL/GenBank/DDBJ databases">
        <title>Evolutionary Origins and Diversification of the Mycorrhizal Mutualists.</title>
        <authorList>
            <consortium name="DOE Joint Genome Institute"/>
            <consortium name="Mycorrhizal Genomics Consortium"/>
            <person name="Kohler A."/>
            <person name="Kuo A."/>
            <person name="Nagy L.G."/>
            <person name="Floudas D."/>
            <person name="Copeland A."/>
            <person name="Barry K.W."/>
            <person name="Cichocki N."/>
            <person name="Veneault-Fourrey C."/>
            <person name="LaButti K."/>
            <person name="Lindquist E.A."/>
            <person name="Lipzen A."/>
            <person name="Lundell T."/>
            <person name="Morin E."/>
            <person name="Murat C."/>
            <person name="Riley R."/>
            <person name="Ohm R."/>
            <person name="Sun H."/>
            <person name="Tunlid A."/>
            <person name="Henrissat B."/>
            <person name="Grigoriev I.V."/>
            <person name="Hibbett D.S."/>
            <person name="Martin F."/>
        </authorList>
    </citation>
    <scope>NUCLEOTIDE SEQUENCE [LARGE SCALE GENOMIC DNA]</scope>
    <source>
        <strain evidence="2">LaAM-08-1</strain>
    </source>
</reference>
<reference evidence="1 2" key="1">
    <citation type="submission" date="2014-04" db="EMBL/GenBank/DDBJ databases">
        <authorList>
            <consortium name="DOE Joint Genome Institute"/>
            <person name="Kuo A."/>
            <person name="Kohler A."/>
            <person name="Nagy L.G."/>
            <person name="Floudas D."/>
            <person name="Copeland A."/>
            <person name="Barry K.W."/>
            <person name="Cichocki N."/>
            <person name="Veneault-Fourrey C."/>
            <person name="LaButti K."/>
            <person name="Lindquist E.A."/>
            <person name="Lipzen A."/>
            <person name="Lundell T."/>
            <person name="Morin E."/>
            <person name="Murat C."/>
            <person name="Sun H."/>
            <person name="Tunlid A."/>
            <person name="Henrissat B."/>
            <person name="Grigoriev I.V."/>
            <person name="Hibbett D.S."/>
            <person name="Martin F."/>
            <person name="Nordberg H.P."/>
            <person name="Cantor M.N."/>
            <person name="Hua S.X."/>
        </authorList>
    </citation>
    <scope>NUCLEOTIDE SEQUENCE [LARGE SCALE GENOMIC DNA]</scope>
    <source>
        <strain evidence="1 2">LaAM-08-1</strain>
    </source>
</reference>
<dbReference type="Gene3D" id="1.10.340.70">
    <property type="match status" value="1"/>
</dbReference>
<dbReference type="EMBL" id="KN839154">
    <property type="protein sequence ID" value="KIJ90556.1"/>
    <property type="molecule type" value="Genomic_DNA"/>
</dbReference>
<dbReference type="Proteomes" id="UP000054477">
    <property type="component" value="Unassembled WGS sequence"/>
</dbReference>
<gene>
    <name evidence="1" type="ORF">K443DRAFT_116430</name>
</gene>
<dbReference type="AlphaFoldDB" id="A0A0C9WYZ7"/>
<protein>
    <submittedName>
        <fullName evidence="1">Uncharacterized protein</fullName>
    </submittedName>
</protein>
<accession>A0A0C9WYZ7</accession>
<evidence type="ECO:0000313" key="1">
    <source>
        <dbReference type="EMBL" id="KIJ90556.1"/>
    </source>
</evidence>
<dbReference type="STRING" id="1095629.A0A0C9WYZ7"/>
<name>A0A0C9WYZ7_9AGAR</name>
<organism evidence="1 2">
    <name type="scientific">Laccaria amethystina LaAM-08-1</name>
    <dbReference type="NCBI Taxonomy" id="1095629"/>
    <lineage>
        <taxon>Eukaryota</taxon>
        <taxon>Fungi</taxon>
        <taxon>Dikarya</taxon>
        <taxon>Basidiomycota</taxon>
        <taxon>Agaricomycotina</taxon>
        <taxon>Agaricomycetes</taxon>
        <taxon>Agaricomycetidae</taxon>
        <taxon>Agaricales</taxon>
        <taxon>Agaricineae</taxon>
        <taxon>Hydnangiaceae</taxon>
        <taxon>Laccaria</taxon>
    </lineage>
</organism>
<feature type="non-terminal residue" evidence="1">
    <location>
        <position position="99"/>
    </location>
</feature>
<keyword evidence="2" id="KW-1185">Reference proteome</keyword>
<proteinExistence type="predicted"/>